<dbReference type="Pfam" id="PF03372">
    <property type="entry name" value="Exo_endo_phos"/>
    <property type="match status" value="1"/>
</dbReference>
<keyword evidence="3" id="KW-1185">Reference proteome</keyword>
<dbReference type="InterPro" id="IPR036691">
    <property type="entry name" value="Endo/exonu/phosph_ase_sf"/>
</dbReference>
<name>A0AAW2BXL4_9ROSI</name>
<evidence type="ECO:0000313" key="2">
    <source>
        <dbReference type="EMBL" id="KAK9990736.1"/>
    </source>
</evidence>
<feature type="domain" description="Endonuclease/exonuclease/phosphatase" evidence="1">
    <location>
        <begin position="25"/>
        <end position="191"/>
    </location>
</feature>
<comment type="caution">
    <text evidence="2">The sequence shown here is derived from an EMBL/GenBank/DDBJ whole genome shotgun (WGS) entry which is preliminary data.</text>
</comment>
<evidence type="ECO:0000313" key="3">
    <source>
        <dbReference type="Proteomes" id="UP001459277"/>
    </source>
</evidence>
<gene>
    <name evidence="2" type="ORF">SO802_025721</name>
</gene>
<dbReference type="Proteomes" id="UP001459277">
    <property type="component" value="Unassembled WGS sequence"/>
</dbReference>
<accession>A0AAW2BXL4</accession>
<reference evidence="2 3" key="1">
    <citation type="submission" date="2024-01" db="EMBL/GenBank/DDBJ databases">
        <title>A telomere-to-telomere, gap-free genome of sweet tea (Lithocarpus litseifolius).</title>
        <authorList>
            <person name="Zhou J."/>
        </authorList>
    </citation>
    <scope>NUCLEOTIDE SEQUENCE [LARGE SCALE GENOMIC DNA]</scope>
    <source>
        <strain evidence="2">Zhou-2022a</strain>
        <tissue evidence="2">Leaf</tissue>
    </source>
</reference>
<proteinExistence type="predicted"/>
<protein>
    <recommendedName>
        <fullName evidence="1">Endonuclease/exonuclease/phosphatase domain-containing protein</fullName>
    </recommendedName>
</protein>
<dbReference type="GO" id="GO:0003824">
    <property type="term" value="F:catalytic activity"/>
    <property type="evidence" value="ECO:0007669"/>
    <property type="project" value="InterPro"/>
</dbReference>
<dbReference type="PANTHER" id="PTHR33710">
    <property type="entry name" value="BNAC02G09200D PROTEIN"/>
    <property type="match status" value="1"/>
</dbReference>
<dbReference type="InterPro" id="IPR005135">
    <property type="entry name" value="Endo/exonuclease/phosphatase"/>
</dbReference>
<dbReference type="EMBL" id="JAZDWU010000009">
    <property type="protein sequence ID" value="KAK9990736.1"/>
    <property type="molecule type" value="Genomic_DNA"/>
</dbReference>
<evidence type="ECO:0000259" key="1">
    <source>
        <dbReference type="Pfam" id="PF03372"/>
    </source>
</evidence>
<organism evidence="2 3">
    <name type="scientific">Lithocarpus litseifolius</name>
    <dbReference type="NCBI Taxonomy" id="425828"/>
    <lineage>
        <taxon>Eukaryota</taxon>
        <taxon>Viridiplantae</taxon>
        <taxon>Streptophyta</taxon>
        <taxon>Embryophyta</taxon>
        <taxon>Tracheophyta</taxon>
        <taxon>Spermatophyta</taxon>
        <taxon>Magnoliopsida</taxon>
        <taxon>eudicotyledons</taxon>
        <taxon>Gunneridae</taxon>
        <taxon>Pentapetalae</taxon>
        <taxon>rosids</taxon>
        <taxon>fabids</taxon>
        <taxon>Fagales</taxon>
        <taxon>Fagaceae</taxon>
        <taxon>Lithocarpus</taxon>
    </lineage>
</organism>
<dbReference type="Gene3D" id="3.60.10.10">
    <property type="entry name" value="Endonuclease/exonuclease/phosphatase"/>
    <property type="match status" value="1"/>
</dbReference>
<dbReference type="SUPFAM" id="SSF56219">
    <property type="entry name" value="DNase I-like"/>
    <property type="match status" value="1"/>
</dbReference>
<sequence>METKSNKDWMVMVHNKCEFKHGLFVSSNGMSGGLALMWKEDVKVEVQTFPPSHIDALVDGGTEYVWWRVTDFYGNPETTKRPEAWAKLKQLSTTSTPPWLVIGDFNEITGMSEKEGGSARPRQQMSNFVNTINYCGLRDIGFVGPKYTWWYVRRDGEQIRERLDKALATTKWLNLFPEAKLHHLTSSASDHSLLLLKLVQRSRRRPKKLFRFESIWLKDPRCEEVVMEAWNDGLADQIDFPLVSCSERCRLKLEAWNKIEFGHVGNKISELQKHLEWLEMQSATPYNVQDMKATQVELNCWNEKQDAMWLQRLRINSYQAGDWNTGFFHAKASARKLKNHIEGLLDENDC</sequence>
<dbReference type="AlphaFoldDB" id="A0AAW2BXL4"/>
<dbReference type="PANTHER" id="PTHR33710:SF62">
    <property type="entry name" value="DUF4283 DOMAIN PROTEIN"/>
    <property type="match status" value="1"/>
</dbReference>